<dbReference type="GO" id="GO:0031624">
    <property type="term" value="F:ubiquitin conjugating enzyme binding"/>
    <property type="evidence" value="ECO:0007669"/>
    <property type="project" value="TreeGrafter"/>
</dbReference>
<evidence type="ECO:0000313" key="8">
    <source>
        <dbReference type="EMBL" id="PAA67842.1"/>
    </source>
</evidence>
<evidence type="ECO:0008006" key="10">
    <source>
        <dbReference type="Google" id="ProtNLM"/>
    </source>
</evidence>
<evidence type="ECO:0000256" key="3">
    <source>
        <dbReference type="ARBA" id="ARBA00022833"/>
    </source>
</evidence>
<reference evidence="8 9" key="1">
    <citation type="submission" date="2017-06" db="EMBL/GenBank/DDBJ databases">
        <title>A platform for efficient transgenesis in Macrostomum lignano, a flatworm model organism for stem cell research.</title>
        <authorList>
            <person name="Berezikov E."/>
        </authorList>
    </citation>
    <scope>NUCLEOTIDE SEQUENCE [LARGE SCALE GENOMIC DNA]</scope>
    <source>
        <strain evidence="8">DV1</strain>
        <tissue evidence="8">Whole organism</tissue>
    </source>
</reference>
<evidence type="ECO:0000259" key="7">
    <source>
        <dbReference type="PROSITE" id="PS51081"/>
    </source>
</evidence>
<dbReference type="GO" id="GO:0043161">
    <property type="term" value="P:proteasome-mediated ubiquitin-dependent protein catabolic process"/>
    <property type="evidence" value="ECO:0007669"/>
    <property type="project" value="TreeGrafter"/>
</dbReference>
<dbReference type="PROSITE" id="PS51081">
    <property type="entry name" value="ZF_SIAH"/>
    <property type="match status" value="1"/>
</dbReference>
<dbReference type="InterPro" id="IPR013083">
    <property type="entry name" value="Znf_RING/FYVE/PHD"/>
</dbReference>
<sequence length="329" mass="35363">MAGRNISNASSSEILDDSELLLDIQDDDKKQLLKFLYCHKCSDLATDAVDTLCCHVLLCQACLDLLEKVCPDCGRSCSGSPNHLARRLIGCQPWRCRHCGAEGSRSDEADHRRLCPAQPRQCPAPGCQFAGAPDEFLAHLTERHAAQLLRKSALLFSARAAPERQGTVQPVSSRRLRMPGLMFSAAGLSRDPSRRPTSHTGKNYCVRPLNGPACDCCDGICGPNNGCNCCDCMRADLTTFGLRPGEHALVNREGVIARVGQETGRFYCGRPNMAHDPPLTASAAPTTATTATPATSWTGRPRAATPTLSGSGLEGLEHPLSTLNSTDCF</sequence>
<keyword evidence="9" id="KW-1185">Reference proteome</keyword>
<dbReference type="GO" id="GO:0008270">
    <property type="term" value="F:zinc ion binding"/>
    <property type="evidence" value="ECO:0007669"/>
    <property type="project" value="UniProtKB-KW"/>
</dbReference>
<evidence type="ECO:0000259" key="6">
    <source>
        <dbReference type="PROSITE" id="PS50089"/>
    </source>
</evidence>
<name>A0A267F471_9PLAT</name>
<dbReference type="PANTHER" id="PTHR45877">
    <property type="entry name" value="E3 UBIQUITIN-PROTEIN LIGASE SIAH2"/>
    <property type="match status" value="1"/>
</dbReference>
<feature type="compositionally biased region" description="Low complexity" evidence="5">
    <location>
        <begin position="280"/>
        <end position="296"/>
    </location>
</feature>
<keyword evidence="2 4" id="KW-0863">Zinc-finger</keyword>
<proteinExistence type="predicted"/>
<dbReference type="Proteomes" id="UP000215902">
    <property type="component" value="Unassembled WGS sequence"/>
</dbReference>
<protein>
    <recommendedName>
        <fullName evidence="10">RING-type domain-containing protein</fullName>
    </recommendedName>
</protein>
<dbReference type="EMBL" id="NIVC01001449">
    <property type="protein sequence ID" value="PAA67842.1"/>
    <property type="molecule type" value="Genomic_DNA"/>
</dbReference>
<feature type="region of interest" description="Disordered" evidence="5">
    <location>
        <begin position="278"/>
        <end position="329"/>
    </location>
</feature>
<dbReference type="GO" id="GO:0061630">
    <property type="term" value="F:ubiquitin protein ligase activity"/>
    <property type="evidence" value="ECO:0007669"/>
    <property type="project" value="TreeGrafter"/>
</dbReference>
<accession>A0A267F471</accession>
<dbReference type="PANTHER" id="PTHR45877:SF2">
    <property type="entry name" value="E3 UBIQUITIN-PROTEIN LIGASE SINA-RELATED"/>
    <property type="match status" value="1"/>
</dbReference>
<dbReference type="Gene3D" id="3.30.40.10">
    <property type="entry name" value="Zinc/RING finger domain, C3HC4 (zinc finger)"/>
    <property type="match status" value="1"/>
</dbReference>
<comment type="caution">
    <text evidence="8">The sequence shown here is derived from an EMBL/GenBank/DDBJ whole genome shotgun (WGS) entry which is preliminary data.</text>
</comment>
<evidence type="ECO:0000256" key="2">
    <source>
        <dbReference type="ARBA" id="ARBA00022771"/>
    </source>
</evidence>
<keyword evidence="3" id="KW-0862">Zinc</keyword>
<evidence type="ECO:0000256" key="5">
    <source>
        <dbReference type="SAM" id="MobiDB-lite"/>
    </source>
</evidence>
<evidence type="ECO:0000313" key="9">
    <source>
        <dbReference type="Proteomes" id="UP000215902"/>
    </source>
</evidence>
<dbReference type="InterPro" id="IPR013010">
    <property type="entry name" value="Znf_SIAH"/>
</dbReference>
<gene>
    <name evidence="8" type="ORF">BOX15_Mlig024719g1</name>
</gene>
<dbReference type="OrthoDB" id="9972365at2759"/>
<keyword evidence="1" id="KW-0479">Metal-binding</keyword>
<dbReference type="SUPFAM" id="SSF49599">
    <property type="entry name" value="TRAF domain-like"/>
    <property type="match status" value="1"/>
</dbReference>
<organism evidence="8 9">
    <name type="scientific">Macrostomum lignano</name>
    <dbReference type="NCBI Taxonomy" id="282301"/>
    <lineage>
        <taxon>Eukaryota</taxon>
        <taxon>Metazoa</taxon>
        <taxon>Spiralia</taxon>
        <taxon>Lophotrochozoa</taxon>
        <taxon>Platyhelminthes</taxon>
        <taxon>Rhabditophora</taxon>
        <taxon>Macrostomorpha</taxon>
        <taxon>Macrostomida</taxon>
        <taxon>Macrostomidae</taxon>
        <taxon>Macrostomum</taxon>
    </lineage>
</organism>
<dbReference type="GO" id="GO:0005737">
    <property type="term" value="C:cytoplasm"/>
    <property type="evidence" value="ECO:0007669"/>
    <property type="project" value="TreeGrafter"/>
</dbReference>
<evidence type="ECO:0000256" key="4">
    <source>
        <dbReference type="PROSITE-ProRule" id="PRU00455"/>
    </source>
</evidence>
<evidence type="ECO:0000256" key="1">
    <source>
        <dbReference type="ARBA" id="ARBA00022723"/>
    </source>
</evidence>
<feature type="domain" description="SIAH-type" evidence="7">
    <location>
        <begin position="65"/>
        <end position="145"/>
    </location>
</feature>
<dbReference type="AlphaFoldDB" id="A0A267F471"/>
<feature type="domain" description="RING-type" evidence="6">
    <location>
        <begin position="38"/>
        <end position="73"/>
    </location>
</feature>
<dbReference type="InterPro" id="IPR004162">
    <property type="entry name" value="SINA-like_animal"/>
</dbReference>
<dbReference type="InterPro" id="IPR001841">
    <property type="entry name" value="Znf_RING"/>
</dbReference>
<dbReference type="STRING" id="282301.A0A267F471"/>
<dbReference type="PROSITE" id="PS50089">
    <property type="entry name" value="ZF_RING_2"/>
    <property type="match status" value="1"/>
</dbReference>